<keyword evidence="4 5" id="KW-0472">Membrane</keyword>
<comment type="subcellular location">
    <subcellularLocation>
        <location evidence="1">Membrane</location>
        <topology evidence="1">Multi-pass membrane protein</topology>
    </subcellularLocation>
</comment>
<evidence type="ECO:0000313" key="7">
    <source>
        <dbReference type="Proteomes" id="UP000020681"/>
    </source>
</evidence>
<evidence type="ECO:0000256" key="2">
    <source>
        <dbReference type="ARBA" id="ARBA00022692"/>
    </source>
</evidence>
<accession>A0ABN0QLM7</accession>
<comment type="caution">
    <text evidence="6">The sequence shown here is derived from an EMBL/GenBank/DDBJ whole genome shotgun (WGS) entry which is preliminary data.</text>
</comment>
<dbReference type="InterPro" id="IPR044878">
    <property type="entry name" value="UbiA_sf"/>
</dbReference>
<evidence type="ECO:0000256" key="5">
    <source>
        <dbReference type="SAM" id="Phobius"/>
    </source>
</evidence>
<feature type="transmembrane region" description="Helical" evidence="5">
    <location>
        <begin position="231"/>
        <end position="251"/>
    </location>
</feature>
<proteinExistence type="predicted"/>
<evidence type="ECO:0000256" key="3">
    <source>
        <dbReference type="ARBA" id="ARBA00022989"/>
    </source>
</evidence>
<feature type="transmembrane region" description="Helical" evidence="5">
    <location>
        <begin position="159"/>
        <end position="176"/>
    </location>
</feature>
<dbReference type="Pfam" id="PF01040">
    <property type="entry name" value="UbiA"/>
    <property type="match status" value="1"/>
</dbReference>
<evidence type="ECO:0000256" key="4">
    <source>
        <dbReference type="ARBA" id="ARBA00023136"/>
    </source>
</evidence>
<feature type="transmembrane region" description="Helical" evidence="5">
    <location>
        <begin position="133"/>
        <end position="153"/>
    </location>
</feature>
<feature type="transmembrane region" description="Helical" evidence="5">
    <location>
        <begin position="204"/>
        <end position="225"/>
    </location>
</feature>
<feature type="transmembrane region" description="Helical" evidence="5">
    <location>
        <begin position="79"/>
        <end position="97"/>
    </location>
</feature>
<dbReference type="EMBL" id="JAOL01000190">
    <property type="protein sequence ID" value="EUA85516.1"/>
    <property type="molecule type" value="Genomic_DNA"/>
</dbReference>
<gene>
    <name evidence="6" type="ORF">I551_8089</name>
</gene>
<dbReference type="NCBIfam" id="NF008978">
    <property type="entry name" value="PRK12324.1-4"/>
    <property type="match status" value="1"/>
</dbReference>
<reference evidence="6 7" key="1">
    <citation type="submission" date="2014-01" db="EMBL/GenBank/DDBJ databases">
        <authorList>
            <person name="Dobos K."/>
            <person name="Lenaerts A."/>
            <person name="Ordway D."/>
            <person name="DeGroote M.A."/>
            <person name="Parker T."/>
            <person name="Sizemore C."/>
            <person name="Tallon L.J."/>
            <person name="Sadzewicz L.K."/>
            <person name="Sengamalay N."/>
            <person name="Fraser C.M."/>
            <person name="Hine E."/>
            <person name="Shefchek K.A."/>
            <person name="Das S.P."/>
            <person name="Tettelin H."/>
        </authorList>
    </citation>
    <scope>NUCLEOTIDE SEQUENCE [LARGE SCALE GENOMIC DNA]</scope>
    <source>
        <strain evidence="6 7">Harvey</strain>
    </source>
</reference>
<organism evidence="6 7">
    <name type="scientific">Mycobacterium ulcerans str. Harvey</name>
    <dbReference type="NCBI Taxonomy" id="1299332"/>
    <lineage>
        <taxon>Bacteria</taxon>
        <taxon>Bacillati</taxon>
        <taxon>Actinomycetota</taxon>
        <taxon>Actinomycetes</taxon>
        <taxon>Mycobacteriales</taxon>
        <taxon>Mycobacteriaceae</taxon>
        <taxon>Mycobacterium</taxon>
        <taxon>Mycobacterium ulcerans group</taxon>
    </lineage>
</organism>
<evidence type="ECO:0000313" key="6">
    <source>
        <dbReference type="EMBL" id="EUA85516.1"/>
    </source>
</evidence>
<sequence length="404" mass="43426">MAGVVKAMRPRQWVKNVLVLAAPLAAAGRGVRYGYAEVLFEVLVAFVVFSLAASAIYLINDVRDVEADREHPTKRFRPIAAGVVPEWLAYTLAVALGVTSLGLAWWLTPSLAVVMVVYLAMQLGYCFGLKHQAVIDICIVSSAYLIRAIAGGAATDIRLSQWFLLTAAFGSLFMVAGKRYAELQLAERTGAAIRKSLESYTSTYLRFVWTLSATAVVVCYGLWAFERDNYSGSWFAASMVPFTIAILRYAVDVDGDWPGARGDRPAGPGVAAVGAGVDRNSWGRRCLRLAPDSRPCKPVRWDGGQCCGQSGGQRFRMTPGSGSASGSVWRSLPCCSGGEPGNDAGSPMTDSSCCARCAICWPATGRCSTWANGWRPTPRRCGPICSTRRAGSAGRCGSSTSRWR</sequence>
<keyword evidence="2 5" id="KW-0812">Transmembrane</keyword>
<name>A0ABN0QLM7_MYCUL</name>
<dbReference type="Gene3D" id="1.10.357.140">
    <property type="entry name" value="UbiA prenyltransferase"/>
    <property type="match status" value="1"/>
</dbReference>
<feature type="transmembrane region" description="Helical" evidence="5">
    <location>
        <begin position="103"/>
        <end position="121"/>
    </location>
</feature>
<dbReference type="CDD" id="cd13963">
    <property type="entry name" value="PT_UbiA_2"/>
    <property type="match status" value="1"/>
</dbReference>
<protein>
    <submittedName>
        <fullName evidence="6">UbiA prenyltransferase family protein</fullName>
    </submittedName>
</protein>
<dbReference type="NCBIfam" id="NF008976">
    <property type="entry name" value="PRK12324.1-1"/>
    <property type="match status" value="1"/>
</dbReference>
<dbReference type="InterPro" id="IPR000537">
    <property type="entry name" value="UbiA_prenyltransferase"/>
</dbReference>
<evidence type="ECO:0000256" key="1">
    <source>
        <dbReference type="ARBA" id="ARBA00004141"/>
    </source>
</evidence>
<dbReference type="Proteomes" id="UP000020681">
    <property type="component" value="Unassembled WGS sequence"/>
</dbReference>
<keyword evidence="3 5" id="KW-1133">Transmembrane helix</keyword>
<keyword evidence="7" id="KW-1185">Reference proteome</keyword>
<feature type="transmembrane region" description="Helical" evidence="5">
    <location>
        <begin position="38"/>
        <end position="59"/>
    </location>
</feature>